<dbReference type="EMBL" id="RJTM01000190">
    <property type="protein sequence ID" value="RNL68631.1"/>
    <property type="molecule type" value="Genomic_DNA"/>
</dbReference>
<dbReference type="Pfam" id="PF13905">
    <property type="entry name" value="Thioredoxin_8"/>
    <property type="match status" value="1"/>
</dbReference>
<dbReference type="CDD" id="cd02966">
    <property type="entry name" value="TlpA_like_family"/>
    <property type="match status" value="1"/>
</dbReference>
<dbReference type="InterPro" id="IPR036249">
    <property type="entry name" value="Thioredoxin-like_sf"/>
</dbReference>
<proteinExistence type="predicted"/>
<organism evidence="2 3">
    <name type="scientific">Sinomicrobium pectinilyticum</name>
    <dbReference type="NCBI Taxonomy" id="1084421"/>
    <lineage>
        <taxon>Bacteria</taxon>
        <taxon>Pseudomonadati</taxon>
        <taxon>Bacteroidota</taxon>
        <taxon>Flavobacteriia</taxon>
        <taxon>Flavobacteriales</taxon>
        <taxon>Flavobacteriaceae</taxon>
        <taxon>Sinomicrobium</taxon>
    </lineage>
</organism>
<gene>
    <name evidence="2" type="ORF">ED312_23045</name>
</gene>
<dbReference type="InterPro" id="IPR012336">
    <property type="entry name" value="Thioredoxin-like_fold"/>
</dbReference>
<dbReference type="PROSITE" id="PS51352">
    <property type="entry name" value="THIOREDOXIN_2"/>
    <property type="match status" value="1"/>
</dbReference>
<evidence type="ECO:0000313" key="2">
    <source>
        <dbReference type="EMBL" id="RNL68631.1"/>
    </source>
</evidence>
<sequence>MLLFTNEVILEKHSSATVRENSEIRGQNDDFVGNRTTQDKFYMLYDMKQLIYIIFIILIGCNNSKTDFTADLNTQDGYGIFRPGNVILWPSQDSLNYRNVPKDINEYVVRSLPLQADQYFWNKYVAKEIGKDQFEKISKHYNIDTTTLSNKYIDCEVLILIGTQQSKRIIIVDSDNDGDFGDEKIFEYEYPLNNQKQKEIQSALPQVLTQYEYFENNRVKTKEIKIKPSPYKGSLGLTFNTENQIEKKYYLFASFPEFKKGNINLNGQDLEIFVSNGFSRVNYPNGEVSLFLASNIDSLPSELKGDIPYQIGDVFNVKGHDYLIDSITNWGDRLFIKYVGLNSKSTGINEGFYIPKFKAKRLDNSIFELEHYPNNYILLDFWGTWCNPCIKLIPELKQINSEFSKDKFVLVSVAFDNDPKKVSNFISKENMNWEHIFVNQNKQDRNSLIEKLKVTSFPTTILIAPDGKIIARDKTMDELREILKNAL</sequence>
<name>A0A3N0CZ73_SINP1</name>
<dbReference type="PANTHER" id="PTHR42852">
    <property type="entry name" value="THIOL:DISULFIDE INTERCHANGE PROTEIN DSBE"/>
    <property type="match status" value="1"/>
</dbReference>
<evidence type="ECO:0000313" key="3">
    <source>
        <dbReference type="Proteomes" id="UP000267469"/>
    </source>
</evidence>
<dbReference type="InterPro" id="IPR013766">
    <property type="entry name" value="Thioredoxin_domain"/>
</dbReference>
<accession>A0A3N0CZ73</accession>
<dbReference type="OrthoDB" id="743079at2"/>
<dbReference type="PANTHER" id="PTHR42852:SF17">
    <property type="entry name" value="THIOREDOXIN-LIKE PROTEIN HI_1115"/>
    <property type="match status" value="1"/>
</dbReference>
<dbReference type="Proteomes" id="UP000267469">
    <property type="component" value="Unassembled WGS sequence"/>
</dbReference>
<dbReference type="InterPro" id="IPR050553">
    <property type="entry name" value="Thioredoxin_ResA/DsbE_sf"/>
</dbReference>
<reference evidence="2 3" key="1">
    <citation type="submission" date="2018-10" db="EMBL/GenBank/DDBJ databases">
        <title>Sinomicrobium pectinilyticum sp. nov., a pectinase-producing bacterium isolated from alkaline and saline soil, and emended description of the genus Sinomicrobium.</title>
        <authorList>
            <person name="Cheng B."/>
            <person name="Li C."/>
            <person name="Lai Q."/>
            <person name="Du M."/>
            <person name="Shao Z."/>
            <person name="Xu P."/>
            <person name="Yang C."/>
        </authorList>
    </citation>
    <scope>NUCLEOTIDE SEQUENCE [LARGE SCALE GENOMIC DNA]</scope>
    <source>
        <strain evidence="2 3">5DNS001</strain>
    </source>
</reference>
<feature type="domain" description="Thioredoxin" evidence="1">
    <location>
        <begin position="348"/>
        <end position="487"/>
    </location>
</feature>
<dbReference type="Gene3D" id="3.40.30.10">
    <property type="entry name" value="Glutaredoxin"/>
    <property type="match status" value="1"/>
</dbReference>
<comment type="caution">
    <text evidence="2">The sequence shown here is derived from an EMBL/GenBank/DDBJ whole genome shotgun (WGS) entry which is preliminary data.</text>
</comment>
<dbReference type="AlphaFoldDB" id="A0A3N0CZ73"/>
<keyword evidence="3" id="KW-1185">Reference proteome</keyword>
<dbReference type="SUPFAM" id="SSF52833">
    <property type="entry name" value="Thioredoxin-like"/>
    <property type="match status" value="1"/>
</dbReference>
<evidence type="ECO:0000259" key="1">
    <source>
        <dbReference type="PROSITE" id="PS51352"/>
    </source>
</evidence>
<protein>
    <submittedName>
        <fullName evidence="2">TlpA family protein disulfide reductase</fullName>
    </submittedName>
</protein>